<dbReference type="Proteomes" id="UP000887116">
    <property type="component" value="Unassembled WGS sequence"/>
</dbReference>
<dbReference type="OrthoDB" id="10294683at2759"/>
<evidence type="ECO:0000313" key="3">
    <source>
        <dbReference type="Proteomes" id="UP000887116"/>
    </source>
</evidence>
<comment type="caution">
    <text evidence="2">The sequence shown here is derived from an EMBL/GenBank/DDBJ whole genome shotgun (WGS) entry which is preliminary data.</text>
</comment>
<name>A0A8X6H372_TRICU</name>
<dbReference type="AlphaFoldDB" id="A0A8X6H372"/>
<accession>A0A8X6H372</accession>
<protein>
    <submittedName>
        <fullName evidence="2">Uncharacterized protein</fullName>
    </submittedName>
</protein>
<evidence type="ECO:0000313" key="2">
    <source>
        <dbReference type="EMBL" id="GFQ66227.1"/>
    </source>
</evidence>
<feature type="region of interest" description="Disordered" evidence="1">
    <location>
        <begin position="1"/>
        <end position="25"/>
    </location>
</feature>
<feature type="compositionally biased region" description="Low complexity" evidence="1">
    <location>
        <begin position="1"/>
        <end position="20"/>
    </location>
</feature>
<keyword evidence="3" id="KW-1185">Reference proteome</keyword>
<organism evidence="2 3">
    <name type="scientific">Trichonephila clavata</name>
    <name type="common">Joro spider</name>
    <name type="synonym">Nephila clavata</name>
    <dbReference type="NCBI Taxonomy" id="2740835"/>
    <lineage>
        <taxon>Eukaryota</taxon>
        <taxon>Metazoa</taxon>
        <taxon>Ecdysozoa</taxon>
        <taxon>Arthropoda</taxon>
        <taxon>Chelicerata</taxon>
        <taxon>Arachnida</taxon>
        <taxon>Araneae</taxon>
        <taxon>Araneomorphae</taxon>
        <taxon>Entelegynae</taxon>
        <taxon>Araneoidea</taxon>
        <taxon>Nephilidae</taxon>
        <taxon>Trichonephila</taxon>
    </lineage>
</organism>
<dbReference type="EMBL" id="BMAO01010296">
    <property type="protein sequence ID" value="GFQ66227.1"/>
    <property type="molecule type" value="Genomic_DNA"/>
</dbReference>
<reference evidence="2" key="1">
    <citation type="submission" date="2020-07" db="EMBL/GenBank/DDBJ databases">
        <title>Multicomponent nature underlies the extraordinary mechanical properties of spider dragline silk.</title>
        <authorList>
            <person name="Kono N."/>
            <person name="Nakamura H."/>
            <person name="Mori M."/>
            <person name="Yoshida Y."/>
            <person name="Ohtoshi R."/>
            <person name="Malay A.D."/>
            <person name="Moran D.A.P."/>
            <person name="Tomita M."/>
            <person name="Numata K."/>
            <person name="Arakawa K."/>
        </authorList>
    </citation>
    <scope>NUCLEOTIDE SEQUENCE</scope>
</reference>
<sequence>MQSPDNFNFHGSNSSSGRSNPLTKQVVQKIVPSSRQEIPAVEESFPQLTEQQDSLQGFTVWTSEQPDDLRTTAFNFPLHLLLPHSIPNFWRRFRLLKSFVRFRFSAQKIL</sequence>
<evidence type="ECO:0000256" key="1">
    <source>
        <dbReference type="SAM" id="MobiDB-lite"/>
    </source>
</evidence>
<proteinExistence type="predicted"/>
<gene>
    <name evidence="2" type="ORF">TNCT_87561</name>
</gene>